<protein>
    <submittedName>
        <fullName evidence="2">Root meristem growth factor 9</fullName>
    </submittedName>
</protein>
<dbReference type="KEGG" id="qsa:O6P43_023308"/>
<organism evidence="2 3">
    <name type="scientific">Quillaja saponaria</name>
    <name type="common">Soap bark tree</name>
    <dbReference type="NCBI Taxonomy" id="32244"/>
    <lineage>
        <taxon>Eukaryota</taxon>
        <taxon>Viridiplantae</taxon>
        <taxon>Streptophyta</taxon>
        <taxon>Embryophyta</taxon>
        <taxon>Tracheophyta</taxon>
        <taxon>Spermatophyta</taxon>
        <taxon>Magnoliopsida</taxon>
        <taxon>eudicotyledons</taxon>
        <taxon>Gunneridae</taxon>
        <taxon>Pentapetalae</taxon>
        <taxon>rosids</taxon>
        <taxon>fabids</taxon>
        <taxon>Fabales</taxon>
        <taxon>Quillajaceae</taxon>
        <taxon>Quillaja</taxon>
    </lineage>
</organism>
<proteinExistence type="predicted"/>
<reference evidence="2" key="1">
    <citation type="journal article" date="2023" name="Science">
        <title>Elucidation of the pathway for biosynthesis of saponin adjuvants from the soapbark tree.</title>
        <authorList>
            <person name="Reed J."/>
            <person name="Orme A."/>
            <person name="El-Demerdash A."/>
            <person name="Owen C."/>
            <person name="Martin L.B.B."/>
            <person name="Misra R.C."/>
            <person name="Kikuchi S."/>
            <person name="Rejzek M."/>
            <person name="Martin A.C."/>
            <person name="Harkess A."/>
            <person name="Leebens-Mack J."/>
            <person name="Louveau T."/>
            <person name="Stephenson M.J."/>
            <person name="Osbourn A."/>
        </authorList>
    </citation>
    <scope>NUCLEOTIDE SEQUENCE</scope>
    <source>
        <strain evidence="2">S10</strain>
    </source>
</reference>
<name>A0AAD7PJE0_QUISA</name>
<gene>
    <name evidence="2" type="ORF">O6P43_023308</name>
</gene>
<evidence type="ECO:0000313" key="3">
    <source>
        <dbReference type="Proteomes" id="UP001163823"/>
    </source>
</evidence>
<comment type="caution">
    <text evidence="2">The sequence shown here is derived from an EMBL/GenBank/DDBJ whole genome shotgun (WGS) entry which is preliminary data.</text>
</comment>
<dbReference type="AlphaFoldDB" id="A0AAD7PJE0"/>
<accession>A0AAD7PJE0</accession>
<dbReference type="InterPro" id="IPR049306">
    <property type="entry name" value="GLV1-2"/>
</dbReference>
<keyword evidence="3" id="KW-1185">Reference proteome</keyword>
<feature type="region of interest" description="Disordered" evidence="1">
    <location>
        <begin position="35"/>
        <end position="79"/>
    </location>
</feature>
<sequence>MAILQVQHKRIILIVAFFVLCLISIKSTARPLQERNNLKAQEKGQEETFSTKENGVPLPDGDDLAMDYTPARKKPPIHN</sequence>
<dbReference type="Proteomes" id="UP001163823">
    <property type="component" value="Chromosome 9"/>
</dbReference>
<feature type="compositionally biased region" description="Basic and acidic residues" evidence="1">
    <location>
        <begin position="35"/>
        <end position="50"/>
    </location>
</feature>
<evidence type="ECO:0000313" key="2">
    <source>
        <dbReference type="EMBL" id="KAJ7956940.1"/>
    </source>
</evidence>
<evidence type="ECO:0000256" key="1">
    <source>
        <dbReference type="SAM" id="MobiDB-lite"/>
    </source>
</evidence>
<dbReference type="Pfam" id="PF21529">
    <property type="entry name" value="GLV1-2"/>
    <property type="match status" value="1"/>
</dbReference>
<dbReference type="EMBL" id="JARAOO010000009">
    <property type="protein sequence ID" value="KAJ7956940.1"/>
    <property type="molecule type" value="Genomic_DNA"/>
</dbReference>